<accession>A0ABU0UZT9</accession>
<dbReference type="Proteomes" id="UP001233360">
    <property type="component" value="Unassembled WGS sequence"/>
</dbReference>
<evidence type="ECO:0000313" key="2">
    <source>
        <dbReference type="EMBL" id="MDQ1210076.1"/>
    </source>
</evidence>
<comment type="caution">
    <text evidence="2">The sequence shown here is derived from an EMBL/GenBank/DDBJ whole genome shotgun (WGS) entry which is preliminary data.</text>
</comment>
<dbReference type="RefSeq" id="WP_307004634.1">
    <property type="nucleotide sequence ID" value="NZ_JAUTBK010000002.1"/>
</dbReference>
<feature type="transmembrane region" description="Helical" evidence="1">
    <location>
        <begin position="12"/>
        <end position="30"/>
    </location>
</feature>
<sequence>MDDINKLKGLGGWLTLVGFGLIVSPIRLIVTGYQTYYPIFSEGIFNSLTSVDSVYYHPLWIYYILGEITVNTIFVLTSFVLLYLFFKKHYLFPKVFISVCIAMIIFILIDG</sequence>
<dbReference type="Pfam" id="PF10754">
    <property type="entry name" value="DUF2569"/>
    <property type="match status" value="1"/>
</dbReference>
<keyword evidence="1" id="KW-1133">Transmembrane helix</keyword>
<feature type="transmembrane region" description="Helical" evidence="1">
    <location>
        <begin position="60"/>
        <end position="84"/>
    </location>
</feature>
<organism evidence="2 3">
    <name type="scientific">Acinetobacter baylyi</name>
    <dbReference type="NCBI Taxonomy" id="202950"/>
    <lineage>
        <taxon>Bacteria</taxon>
        <taxon>Pseudomonadati</taxon>
        <taxon>Pseudomonadota</taxon>
        <taxon>Gammaproteobacteria</taxon>
        <taxon>Moraxellales</taxon>
        <taxon>Moraxellaceae</taxon>
        <taxon>Acinetobacter</taxon>
    </lineage>
</organism>
<keyword evidence="1" id="KW-0472">Membrane</keyword>
<keyword evidence="3" id="KW-1185">Reference proteome</keyword>
<protein>
    <submittedName>
        <fullName evidence="2">Uncharacterized protein</fullName>
    </submittedName>
</protein>
<name>A0ABU0UZT9_ACIBI</name>
<evidence type="ECO:0000256" key="1">
    <source>
        <dbReference type="SAM" id="Phobius"/>
    </source>
</evidence>
<evidence type="ECO:0000313" key="3">
    <source>
        <dbReference type="Proteomes" id="UP001233360"/>
    </source>
</evidence>
<reference evidence="2 3" key="1">
    <citation type="submission" date="2023-07" db="EMBL/GenBank/DDBJ databases">
        <title>Functional and genomic diversity of the sorghum phyllosphere microbiome.</title>
        <authorList>
            <person name="Shade A."/>
        </authorList>
    </citation>
    <scope>NUCLEOTIDE SEQUENCE [LARGE SCALE GENOMIC DNA]</scope>
    <source>
        <strain evidence="2 3">SORGH_AS_0887</strain>
    </source>
</reference>
<feature type="transmembrane region" description="Helical" evidence="1">
    <location>
        <begin position="91"/>
        <end position="109"/>
    </location>
</feature>
<dbReference type="EMBL" id="JAUTBK010000002">
    <property type="protein sequence ID" value="MDQ1210076.1"/>
    <property type="molecule type" value="Genomic_DNA"/>
</dbReference>
<gene>
    <name evidence="2" type="ORF">QE380_002999</name>
</gene>
<dbReference type="InterPro" id="IPR019690">
    <property type="entry name" value="DUF2569"/>
</dbReference>
<proteinExistence type="predicted"/>
<keyword evidence="1" id="KW-0812">Transmembrane</keyword>